<evidence type="ECO:0000313" key="1">
    <source>
        <dbReference type="EMBL" id="EDO08006.1"/>
    </source>
</evidence>
<dbReference type="EMBL" id="AAXT01000001">
    <property type="protein sequence ID" value="EDO08006.1"/>
    <property type="molecule type" value="Genomic_DNA"/>
</dbReference>
<name>A7AN72_BABBO</name>
<reference evidence="1 2" key="1">
    <citation type="journal article" date="2007" name="PLoS Pathog.">
        <title>Genome sequence of Babesia bovis and comparative analysis of apicomplexan hemoprotozoa.</title>
        <authorList>
            <person name="Brayton K.A."/>
            <person name="Lau A.O.T."/>
            <person name="Herndon D.R."/>
            <person name="Hannick L."/>
            <person name="Kappmeyer L.S."/>
            <person name="Berens S.J."/>
            <person name="Bidwell S.L."/>
            <person name="Brown W.C."/>
            <person name="Crabtree J."/>
            <person name="Fadrosh D."/>
            <person name="Feldblum T."/>
            <person name="Forberger H.A."/>
            <person name="Haas B.J."/>
            <person name="Howell J.M."/>
            <person name="Khouri H."/>
            <person name="Koo H."/>
            <person name="Mann D.J."/>
            <person name="Norimine J."/>
            <person name="Paulsen I.T."/>
            <person name="Radune D."/>
            <person name="Ren Q."/>
            <person name="Smith R.K. Jr."/>
            <person name="Suarez C.E."/>
            <person name="White O."/>
            <person name="Wortman J.R."/>
            <person name="Knowles D.P. Jr."/>
            <person name="McElwain T.F."/>
            <person name="Nene V.M."/>
        </authorList>
    </citation>
    <scope>NUCLEOTIDE SEQUENCE [LARGE SCALE GENOMIC DNA]</scope>
    <source>
        <strain evidence="1">T2Bo</strain>
    </source>
</reference>
<dbReference type="GO" id="GO:0007031">
    <property type="term" value="P:peroxisome organization"/>
    <property type="evidence" value="ECO:0007669"/>
    <property type="project" value="InterPro"/>
</dbReference>
<dbReference type="AlphaFoldDB" id="A7AN72"/>
<dbReference type="Proteomes" id="UP000002173">
    <property type="component" value="Chromosome 3"/>
</dbReference>
<organism evidence="1 2">
    <name type="scientific">Babesia bovis</name>
    <dbReference type="NCBI Taxonomy" id="5865"/>
    <lineage>
        <taxon>Eukaryota</taxon>
        <taxon>Sar</taxon>
        <taxon>Alveolata</taxon>
        <taxon>Apicomplexa</taxon>
        <taxon>Aconoidasida</taxon>
        <taxon>Piroplasmida</taxon>
        <taxon>Babesiidae</taxon>
        <taxon>Babesia</taxon>
    </lineage>
</organism>
<keyword evidence="2" id="KW-1185">Reference proteome</keyword>
<dbReference type="InterPro" id="IPR037485">
    <property type="entry name" value="PEX22"/>
</dbReference>
<dbReference type="Pfam" id="PF22978">
    <property type="entry name" value="HAD_Pex22"/>
    <property type="match status" value="1"/>
</dbReference>
<dbReference type="VEuPathDB" id="PiroplasmaDB:BBOV_III004430"/>
<protein>
    <submittedName>
        <fullName evidence="1">Uncharacterized protein</fullName>
    </submittedName>
</protein>
<gene>
    <name evidence="1" type="ORF">BBOV_III004430</name>
</gene>
<comment type="caution">
    <text evidence="1">The sequence shown here is derived from an EMBL/GenBank/DDBJ whole genome shotgun (WGS) entry which is preliminary data.</text>
</comment>
<evidence type="ECO:0000313" key="2">
    <source>
        <dbReference type="Proteomes" id="UP000002173"/>
    </source>
</evidence>
<dbReference type="InParanoid" id="A7AN72"/>
<accession>A7AN72</accession>
<proteinExistence type="predicted"/>
<sequence>MDNNGSAYRLLKNVVDTLNCKYKIFPVAGLIIASIQVSNESDIANILASLDSAGAFRGGLMKHVRFTLYFNQHEQRVLFSQTSAGRGSMVRQLQPRIHMETNAAVVQAITGKVANIMHYVAGNGASEASQIDDKSGQCVPISVESTAAIVDIILPFVAET</sequence>